<keyword evidence="2" id="KW-1133">Transmembrane helix</keyword>
<proteinExistence type="predicted"/>
<reference evidence="4" key="1">
    <citation type="journal article" date="2019" name="Int. J. Syst. Evol. Microbiol.">
        <title>The Global Catalogue of Microorganisms (GCM) 10K type strain sequencing project: providing services to taxonomists for standard genome sequencing and annotation.</title>
        <authorList>
            <consortium name="The Broad Institute Genomics Platform"/>
            <consortium name="The Broad Institute Genome Sequencing Center for Infectious Disease"/>
            <person name="Wu L."/>
            <person name="Ma J."/>
        </authorList>
    </citation>
    <scope>NUCLEOTIDE SEQUENCE [LARGE SCALE GENOMIC DNA]</scope>
    <source>
        <strain evidence="4">DT92</strain>
    </source>
</reference>
<evidence type="ECO:0000256" key="1">
    <source>
        <dbReference type="SAM" id="MobiDB-lite"/>
    </source>
</evidence>
<evidence type="ECO:0000313" key="3">
    <source>
        <dbReference type="EMBL" id="MFD2186137.1"/>
    </source>
</evidence>
<dbReference type="Proteomes" id="UP001597344">
    <property type="component" value="Unassembled WGS sequence"/>
</dbReference>
<accession>A0ABW5AW05</accession>
<keyword evidence="4" id="KW-1185">Reference proteome</keyword>
<sequence>MIKLYIAKYLIVLGFLLNISNYGLVLINFYNDDNQTSIAIEESESSEQKEKESSEKEDLKEKDKISQNNDDRVSSLIDSVDSFYPDLFNPNSSVYLEKNTPPPEFS</sequence>
<name>A0ABW5AW05_9FLAO</name>
<organism evidence="3 4">
    <name type="scientific">Aquimarina celericrescens</name>
    <dbReference type="NCBI Taxonomy" id="1964542"/>
    <lineage>
        <taxon>Bacteria</taxon>
        <taxon>Pseudomonadati</taxon>
        <taxon>Bacteroidota</taxon>
        <taxon>Flavobacteriia</taxon>
        <taxon>Flavobacteriales</taxon>
        <taxon>Flavobacteriaceae</taxon>
        <taxon>Aquimarina</taxon>
    </lineage>
</organism>
<keyword evidence="2" id="KW-0472">Membrane</keyword>
<evidence type="ECO:0000313" key="4">
    <source>
        <dbReference type="Proteomes" id="UP001597344"/>
    </source>
</evidence>
<dbReference type="RefSeq" id="WP_378319119.1">
    <property type="nucleotide sequence ID" value="NZ_JBHUHY010000003.1"/>
</dbReference>
<gene>
    <name evidence="3" type="ORF">ACFSJT_04990</name>
</gene>
<protein>
    <submittedName>
        <fullName evidence="3">Uncharacterized protein</fullName>
    </submittedName>
</protein>
<comment type="caution">
    <text evidence="3">The sequence shown here is derived from an EMBL/GenBank/DDBJ whole genome shotgun (WGS) entry which is preliminary data.</text>
</comment>
<evidence type="ECO:0000256" key="2">
    <source>
        <dbReference type="SAM" id="Phobius"/>
    </source>
</evidence>
<feature type="region of interest" description="Disordered" evidence="1">
    <location>
        <begin position="40"/>
        <end position="73"/>
    </location>
</feature>
<feature type="transmembrane region" description="Helical" evidence="2">
    <location>
        <begin position="9"/>
        <end position="30"/>
    </location>
</feature>
<keyword evidence="2" id="KW-0812">Transmembrane</keyword>
<feature type="compositionally biased region" description="Basic and acidic residues" evidence="1">
    <location>
        <begin position="46"/>
        <end position="73"/>
    </location>
</feature>
<dbReference type="EMBL" id="JBHUHY010000003">
    <property type="protein sequence ID" value="MFD2186137.1"/>
    <property type="molecule type" value="Genomic_DNA"/>
</dbReference>